<feature type="compositionally biased region" description="Basic and acidic residues" evidence="1">
    <location>
        <begin position="565"/>
        <end position="590"/>
    </location>
</feature>
<feature type="region of interest" description="Disordered" evidence="1">
    <location>
        <begin position="434"/>
        <end position="617"/>
    </location>
</feature>
<reference evidence="3" key="1">
    <citation type="submission" date="2023-03" db="UniProtKB">
        <authorList>
            <consortium name="WormBaseParasite"/>
        </authorList>
    </citation>
    <scope>IDENTIFICATION</scope>
</reference>
<feature type="compositionally biased region" description="Low complexity" evidence="1">
    <location>
        <begin position="597"/>
        <end position="611"/>
    </location>
</feature>
<feature type="compositionally biased region" description="Basic and acidic residues" evidence="1">
    <location>
        <begin position="73"/>
        <end position="89"/>
    </location>
</feature>
<evidence type="ECO:0000256" key="1">
    <source>
        <dbReference type="SAM" id="MobiDB-lite"/>
    </source>
</evidence>
<organism evidence="2 3">
    <name type="scientific">Ascaris lumbricoides</name>
    <name type="common">Giant roundworm</name>
    <dbReference type="NCBI Taxonomy" id="6252"/>
    <lineage>
        <taxon>Eukaryota</taxon>
        <taxon>Metazoa</taxon>
        <taxon>Ecdysozoa</taxon>
        <taxon>Nematoda</taxon>
        <taxon>Chromadorea</taxon>
        <taxon>Rhabditida</taxon>
        <taxon>Spirurina</taxon>
        <taxon>Ascaridomorpha</taxon>
        <taxon>Ascaridoidea</taxon>
        <taxon>Ascarididae</taxon>
        <taxon>Ascaris</taxon>
    </lineage>
</organism>
<feature type="compositionally biased region" description="Basic and acidic residues" evidence="1">
    <location>
        <begin position="369"/>
        <end position="391"/>
    </location>
</feature>
<feature type="compositionally biased region" description="Basic and acidic residues" evidence="1">
    <location>
        <begin position="464"/>
        <end position="485"/>
    </location>
</feature>
<evidence type="ECO:0000313" key="2">
    <source>
        <dbReference type="Proteomes" id="UP000036681"/>
    </source>
</evidence>
<feature type="compositionally biased region" description="Basic and acidic residues" evidence="1">
    <location>
        <begin position="521"/>
        <end position="540"/>
    </location>
</feature>
<dbReference type="AlphaFoldDB" id="A0A9J2Q544"/>
<feature type="compositionally biased region" description="Acidic residues" evidence="1">
    <location>
        <begin position="55"/>
        <end position="72"/>
    </location>
</feature>
<dbReference type="Proteomes" id="UP000036681">
    <property type="component" value="Unplaced"/>
</dbReference>
<feature type="compositionally biased region" description="Low complexity" evidence="1">
    <location>
        <begin position="305"/>
        <end position="337"/>
    </location>
</feature>
<feature type="region of interest" description="Disordered" evidence="1">
    <location>
        <begin position="51"/>
        <end position="135"/>
    </location>
</feature>
<keyword evidence="2" id="KW-1185">Reference proteome</keyword>
<evidence type="ECO:0000313" key="3">
    <source>
        <dbReference type="WBParaSite" id="ALUE_0001706201-mRNA-1"/>
    </source>
</evidence>
<name>A0A9J2Q544_ASCLU</name>
<protein>
    <submittedName>
        <fullName evidence="3">RRM domain-containing protein</fullName>
    </submittedName>
</protein>
<feature type="region of interest" description="Disordered" evidence="1">
    <location>
        <begin position="297"/>
        <end position="399"/>
    </location>
</feature>
<accession>A0A9J2Q544</accession>
<feature type="compositionally biased region" description="Polar residues" evidence="1">
    <location>
        <begin position="543"/>
        <end position="552"/>
    </location>
</feature>
<dbReference type="WBParaSite" id="ALUE_0001706201-mRNA-1">
    <property type="protein sequence ID" value="ALUE_0001706201-mRNA-1"/>
    <property type="gene ID" value="ALUE_0001706201"/>
</dbReference>
<sequence length="704" mass="77571">MSLAGYLKVYNMDEEELLLDSALPVDVKLGDLDEAAILDDDIPLEGGVNTAAIEGTDEGEELDYDEEPDEDAERERAPRAGKFISERASMRRSSAASTDVPSVRSSKDQCAHDQPSPAVSVATSAPSVPASSEPIRANEIVQTTASSTHTTSSVTTVSVPCGVTTKAALTRPPPKVLINPHYKGPIRRTELTINWNAAMGVRSIASVAVPQIRAPFCATPLLPTVHVPPPSIPFPAIASSSTDFSRPPPAAVPIANFATPPPSVYAGAYTAPAPTLMPSSGQWDQLVEGFLRRTTARRISRSRSRSSSSSFSRSRSRSYSSRSRTSSSSGSSHSSSRSLRREPRFQGRRSSSRHSDARNARNGSYGRMRYGDRQRAPLEARIEHRDRKPRTPDVTQQEKTIECAKAIGLDSEYLSKLEEQKKMREEILRKKEERRVQNVQRASLSVSSESKQPAVDGANAQASRRPEKILKEASEKGGRERDFAQKKSSRISRPIRSRDSPAYPPRFERREPARNSPQSRVETRRDSPKSQSLDTRRDLSWRTAESVSNRGQELQGMVVGNNSARKRDADSILSRKEASNGAVRKPEKGAINRTDLQPVAAQVQAQTKAQPIPGDRAPNKKKAYLAVVVKTSNNMVLDMERMKVIATTIGPIKKAWRSHSDCISLIFESHENAKKFMLQYNGKTLNGMRLIVMLEKVFVNLAEL</sequence>
<feature type="compositionally biased region" description="Low complexity" evidence="1">
    <location>
        <begin position="115"/>
        <end position="132"/>
    </location>
</feature>
<feature type="compositionally biased region" description="Polar residues" evidence="1">
    <location>
        <begin position="437"/>
        <end position="451"/>
    </location>
</feature>
<proteinExistence type="predicted"/>